<proteinExistence type="predicted"/>
<keyword evidence="4" id="KW-1185">Reference proteome</keyword>
<dbReference type="InterPro" id="IPR038153">
    <property type="entry name" value="EvaA-like_sf"/>
</dbReference>
<name>A0ABW8C8C4_9ACTN</name>
<dbReference type="EMBL" id="JBITYG010000005">
    <property type="protein sequence ID" value="MFI9102697.1"/>
    <property type="molecule type" value="Genomic_DNA"/>
</dbReference>
<protein>
    <submittedName>
        <fullName evidence="3">NDP-hexose 2,3-dehydratase family protein</fullName>
    </submittedName>
</protein>
<feature type="domain" description="dTDP-4-dehydro-6-deoxy-alpha-D-glucopyranose 2,3-dehydratase" evidence="2">
    <location>
        <begin position="240"/>
        <end position="439"/>
    </location>
</feature>
<accession>A0ABW8C8C4</accession>
<feature type="region of interest" description="Disordered" evidence="1">
    <location>
        <begin position="206"/>
        <end position="233"/>
    </location>
</feature>
<dbReference type="RefSeq" id="WP_399650683.1">
    <property type="nucleotide sequence ID" value="NZ_JBITYG010000005.1"/>
</dbReference>
<reference evidence="3 4" key="1">
    <citation type="submission" date="2024-10" db="EMBL/GenBank/DDBJ databases">
        <title>The Natural Products Discovery Center: Release of the First 8490 Sequenced Strains for Exploring Actinobacteria Biosynthetic Diversity.</title>
        <authorList>
            <person name="Kalkreuter E."/>
            <person name="Kautsar S.A."/>
            <person name="Yang D."/>
            <person name="Bader C.D."/>
            <person name="Teijaro C.N."/>
            <person name="Fluegel L."/>
            <person name="Davis C.M."/>
            <person name="Simpson J.R."/>
            <person name="Lauterbach L."/>
            <person name="Steele A.D."/>
            <person name="Gui C."/>
            <person name="Meng S."/>
            <person name="Li G."/>
            <person name="Viehrig K."/>
            <person name="Ye F."/>
            <person name="Su P."/>
            <person name="Kiefer A.F."/>
            <person name="Nichols A."/>
            <person name="Cepeda A.J."/>
            <person name="Yan W."/>
            <person name="Fan B."/>
            <person name="Jiang Y."/>
            <person name="Adhikari A."/>
            <person name="Zheng C.-J."/>
            <person name="Schuster L."/>
            <person name="Cowan T.M."/>
            <person name="Smanski M.J."/>
            <person name="Chevrette M.G."/>
            <person name="De Carvalho L.P.S."/>
            <person name="Shen B."/>
        </authorList>
    </citation>
    <scope>NUCLEOTIDE SEQUENCE [LARGE SCALE GENOMIC DNA]</scope>
    <source>
        <strain evidence="3 4">NPDC053399</strain>
    </source>
</reference>
<feature type="domain" description="dTDP-4-dehydro-6-deoxy-alpha-D-glucopyranose 2,3-dehydratase" evidence="2">
    <location>
        <begin position="9"/>
        <end position="209"/>
    </location>
</feature>
<sequence>MSWDGVPEAFQEWWTKRARAGWFDVTRIPFDEMEGWSFDGPTGNLVHGSGKFFSVEGLRVTDGDGRGSWAQPVIHQPEFGVLGILVKDFDGVPHCLMQAKMEPGNVNTLQLSPTVQATRSNYTRVHGGQPTRYLDHFRGPGRGQVLVDTLQSEQGTWFWHKRNRNMVVRVTEDVPLHEDHQWIAWDDLRRMLRIDDLVNMDSRSVIASLPFPPGPGDTGSPEDIRSPGAASPGAAHHSMRHILSWFTEAKTRCDWSARLVPLAAVPGWTRSPRRIGDEAGDRFDVIAVRVQAGNREVPGWTQPLLAPRALGLAAFLVRRIDGVPHLLARAGHEPGLLDRVEIAPTVQLPDAAAGGPGGAPPFLDVVNGAAQDQVRFDTVLSEEGGRFYHARTRYRLIEVGDEVPVRVPEDFCWTTVSQLMELVGHGHYLNVEARTLLACARSL</sequence>
<evidence type="ECO:0000256" key="1">
    <source>
        <dbReference type="SAM" id="MobiDB-lite"/>
    </source>
</evidence>
<organism evidence="3 4">
    <name type="scientific">Streptomyces fildesensis</name>
    <dbReference type="NCBI Taxonomy" id="375757"/>
    <lineage>
        <taxon>Bacteria</taxon>
        <taxon>Bacillati</taxon>
        <taxon>Actinomycetota</taxon>
        <taxon>Actinomycetes</taxon>
        <taxon>Kitasatosporales</taxon>
        <taxon>Streptomycetaceae</taxon>
        <taxon>Streptomyces</taxon>
    </lineage>
</organism>
<dbReference type="Pfam" id="PF03559">
    <property type="entry name" value="Hexose_dehydrat"/>
    <property type="match status" value="2"/>
</dbReference>
<evidence type="ECO:0000259" key="2">
    <source>
        <dbReference type="Pfam" id="PF03559"/>
    </source>
</evidence>
<gene>
    <name evidence="3" type="ORF">ACIGXA_19470</name>
</gene>
<dbReference type="Proteomes" id="UP001614394">
    <property type="component" value="Unassembled WGS sequence"/>
</dbReference>
<evidence type="ECO:0000313" key="3">
    <source>
        <dbReference type="EMBL" id="MFI9102697.1"/>
    </source>
</evidence>
<comment type="caution">
    <text evidence="3">The sequence shown here is derived from an EMBL/GenBank/DDBJ whole genome shotgun (WGS) entry which is preliminary data.</text>
</comment>
<dbReference type="Gene3D" id="3.90.79.40">
    <property type="entry name" value="EvaA sugar 2,3-dehydratase subunit"/>
    <property type="match status" value="2"/>
</dbReference>
<dbReference type="InterPro" id="IPR005212">
    <property type="entry name" value="EvaA-like"/>
</dbReference>
<evidence type="ECO:0000313" key="4">
    <source>
        <dbReference type="Proteomes" id="UP001614394"/>
    </source>
</evidence>